<dbReference type="Gene3D" id="2.60.40.650">
    <property type="match status" value="1"/>
</dbReference>
<dbReference type="Pfam" id="PF03404">
    <property type="entry name" value="Mo-co_dimer"/>
    <property type="match status" value="1"/>
</dbReference>
<gene>
    <name evidence="8" type="ORF">ACFYXI_26915</name>
</gene>
<evidence type="ECO:0000256" key="1">
    <source>
        <dbReference type="ARBA" id="ARBA00001924"/>
    </source>
</evidence>
<keyword evidence="3" id="KW-0479">Metal-binding</keyword>
<dbReference type="InterPro" id="IPR000572">
    <property type="entry name" value="OxRdtase_Mopterin-bd_dom"/>
</dbReference>
<feature type="domain" description="Oxidoreductase molybdopterin-binding" evidence="6">
    <location>
        <begin position="99"/>
        <end position="277"/>
    </location>
</feature>
<dbReference type="PANTHER" id="PTHR19372">
    <property type="entry name" value="SULFITE REDUCTASE"/>
    <property type="match status" value="1"/>
</dbReference>
<organism evidence="8 9">
    <name type="scientific">Microtetraspora malaysiensis</name>
    <dbReference type="NCBI Taxonomy" id="161358"/>
    <lineage>
        <taxon>Bacteria</taxon>
        <taxon>Bacillati</taxon>
        <taxon>Actinomycetota</taxon>
        <taxon>Actinomycetes</taxon>
        <taxon>Streptosporangiales</taxon>
        <taxon>Streptosporangiaceae</taxon>
        <taxon>Microtetraspora</taxon>
    </lineage>
</organism>
<comment type="caution">
    <text evidence="8">The sequence shown here is derived from an EMBL/GenBank/DDBJ whole genome shotgun (WGS) entry which is preliminary data.</text>
</comment>
<name>A0ABW6SW42_9ACTN</name>
<evidence type="ECO:0000313" key="9">
    <source>
        <dbReference type="Proteomes" id="UP001602013"/>
    </source>
</evidence>
<feature type="domain" description="Moybdenum cofactor oxidoreductase dimerisation" evidence="7">
    <location>
        <begin position="315"/>
        <end position="398"/>
    </location>
</feature>
<dbReference type="RefSeq" id="WP_387415154.1">
    <property type="nucleotide sequence ID" value="NZ_JBIASD010000020.1"/>
</dbReference>
<dbReference type="InterPro" id="IPR036374">
    <property type="entry name" value="OxRdtase_Mopterin-bd_sf"/>
</dbReference>
<dbReference type="InterPro" id="IPR014756">
    <property type="entry name" value="Ig_E-set"/>
</dbReference>
<keyword evidence="9" id="KW-1185">Reference proteome</keyword>
<evidence type="ECO:0000256" key="4">
    <source>
        <dbReference type="ARBA" id="ARBA00023002"/>
    </source>
</evidence>
<dbReference type="Gene3D" id="3.90.420.10">
    <property type="entry name" value="Oxidoreductase, molybdopterin-binding domain"/>
    <property type="match status" value="1"/>
</dbReference>
<dbReference type="Pfam" id="PF00174">
    <property type="entry name" value="Oxidored_molyb"/>
    <property type="match status" value="1"/>
</dbReference>
<proteinExistence type="predicted"/>
<evidence type="ECO:0000259" key="6">
    <source>
        <dbReference type="Pfam" id="PF00174"/>
    </source>
</evidence>
<evidence type="ECO:0000256" key="2">
    <source>
        <dbReference type="ARBA" id="ARBA00022505"/>
    </source>
</evidence>
<evidence type="ECO:0000256" key="5">
    <source>
        <dbReference type="SAM" id="MobiDB-lite"/>
    </source>
</evidence>
<dbReference type="InterPro" id="IPR008335">
    <property type="entry name" value="Mopterin_OxRdtase_euk"/>
</dbReference>
<feature type="region of interest" description="Disordered" evidence="5">
    <location>
        <begin position="1"/>
        <end position="53"/>
    </location>
</feature>
<dbReference type="CDD" id="cd02110">
    <property type="entry name" value="SO_family_Moco_dimer"/>
    <property type="match status" value="1"/>
</dbReference>
<dbReference type="SUPFAM" id="SSF81296">
    <property type="entry name" value="E set domains"/>
    <property type="match status" value="1"/>
</dbReference>
<protein>
    <submittedName>
        <fullName evidence="8">Sulfite oxidase</fullName>
    </submittedName>
</protein>
<reference evidence="8 9" key="1">
    <citation type="submission" date="2024-10" db="EMBL/GenBank/DDBJ databases">
        <title>The Natural Products Discovery Center: Release of the First 8490 Sequenced Strains for Exploring Actinobacteria Biosynthetic Diversity.</title>
        <authorList>
            <person name="Kalkreuter E."/>
            <person name="Kautsar S.A."/>
            <person name="Yang D."/>
            <person name="Bader C.D."/>
            <person name="Teijaro C.N."/>
            <person name="Fluegel L."/>
            <person name="Davis C.M."/>
            <person name="Simpson J.R."/>
            <person name="Lauterbach L."/>
            <person name="Steele A.D."/>
            <person name="Gui C."/>
            <person name="Meng S."/>
            <person name="Li G."/>
            <person name="Viehrig K."/>
            <person name="Ye F."/>
            <person name="Su P."/>
            <person name="Kiefer A.F."/>
            <person name="Nichols A."/>
            <person name="Cepeda A.J."/>
            <person name="Yan W."/>
            <person name="Fan B."/>
            <person name="Jiang Y."/>
            <person name="Adhikari A."/>
            <person name="Zheng C.-J."/>
            <person name="Schuster L."/>
            <person name="Cowan T.M."/>
            <person name="Smanski M.J."/>
            <person name="Chevrette M.G."/>
            <person name="De Carvalho L.P.S."/>
            <person name="Shen B."/>
        </authorList>
    </citation>
    <scope>NUCLEOTIDE SEQUENCE [LARGE SCALE GENOMIC DNA]</scope>
    <source>
        <strain evidence="8 9">NPDC002173</strain>
    </source>
</reference>
<dbReference type="PRINTS" id="PR00407">
    <property type="entry name" value="EUMOPTERIN"/>
</dbReference>
<keyword evidence="2" id="KW-0500">Molybdenum</keyword>
<keyword evidence="4" id="KW-0560">Oxidoreductase</keyword>
<accession>A0ABW6SW42</accession>
<dbReference type="InterPro" id="IPR005066">
    <property type="entry name" value="MoCF_OxRdtse_dimer"/>
</dbReference>
<evidence type="ECO:0000313" key="8">
    <source>
        <dbReference type="EMBL" id="MFF3669226.1"/>
    </source>
</evidence>
<dbReference type="EMBL" id="JBIASD010000020">
    <property type="protein sequence ID" value="MFF3669226.1"/>
    <property type="molecule type" value="Genomic_DNA"/>
</dbReference>
<evidence type="ECO:0000256" key="3">
    <source>
        <dbReference type="ARBA" id="ARBA00022723"/>
    </source>
</evidence>
<evidence type="ECO:0000259" key="7">
    <source>
        <dbReference type="Pfam" id="PF03404"/>
    </source>
</evidence>
<dbReference type="SUPFAM" id="SSF56524">
    <property type="entry name" value="Oxidoreductase molybdopterin-binding domain"/>
    <property type="match status" value="1"/>
</dbReference>
<dbReference type="Proteomes" id="UP001602013">
    <property type="component" value="Unassembled WGS sequence"/>
</dbReference>
<dbReference type="PANTHER" id="PTHR19372:SF7">
    <property type="entry name" value="SULFITE OXIDASE, MITOCHONDRIAL"/>
    <property type="match status" value="1"/>
</dbReference>
<sequence>MALDDLTGASVSGSGIPHPREETHRTPSLPSPRTGAHPGGETSAGPDGLSGDDEAERAIVKPLPPELFDIHGSCAEMRWEAMRGRGYHVPNDRFFVRNHTSTPRIDAATWRLRLHGSGLRRPRDFTYDELLALPTRTADVAIECAGNGRSLFAAQQGQGAPGTPWRLGAIGVARWRGVPLSTLLALAGLRGDAVDVLPTGLDPEYVDNGVNLGHVRRPLPIAKALDDVLLAYEMNGERLPPDHGFPARLVVPGWTGIASIKWVGDIEVSTAPLSSPWSTDLYRMFGPGRSEEPLTTQVVKSAFELPWNAALQAGQRHILRGRSWSGTGRIVRVEVSVDGGRSWQRAASRGRAPAAGWTPWHIAWFPRDPGRYILMARATDETGATQPERTPHNTFGYLYDGIVRHPVTVTG</sequence>
<comment type="cofactor">
    <cofactor evidence="1">
        <name>Mo-molybdopterin</name>
        <dbReference type="ChEBI" id="CHEBI:71302"/>
    </cofactor>
</comment>